<organism evidence="1 2">
    <name type="scientific">Colletotrichum lupini</name>
    <dbReference type="NCBI Taxonomy" id="145971"/>
    <lineage>
        <taxon>Eukaryota</taxon>
        <taxon>Fungi</taxon>
        <taxon>Dikarya</taxon>
        <taxon>Ascomycota</taxon>
        <taxon>Pezizomycotina</taxon>
        <taxon>Sordariomycetes</taxon>
        <taxon>Hypocreomycetidae</taxon>
        <taxon>Glomerellales</taxon>
        <taxon>Glomerellaceae</taxon>
        <taxon>Colletotrichum</taxon>
        <taxon>Colletotrichum acutatum species complex</taxon>
    </lineage>
</organism>
<reference evidence="1" key="1">
    <citation type="journal article" date="2021" name="Mol. Plant Microbe Interact.">
        <title>Complete Genome Sequence of the Plant-Pathogenic Fungus Colletotrichum lupini.</title>
        <authorList>
            <person name="Baroncelli R."/>
            <person name="Pensec F."/>
            <person name="Da Lio D."/>
            <person name="Boufleur T."/>
            <person name="Vicente I."/>
            <person name="Sarrocco S."/>
            <person name="Picot A."/>
            <person name="Baraldi E."/>
            <person name="Sukno S."/>
            <person name="Thon M."/>
            <person name="Le Floch G."/>
        </authorList>
    </citation>
    <scope>NUCLEOTIDE SEQUENCE</scope>
    <source>
        <strain evidence="1">IMI 504893</strain>
    </source>
</reference>
<evidence type="ECO:0000313" key="2">
    <source>
        <dbReference type="Proteomes" id="UP000830671"/>
    </source>
</evidence>
<dbReference type="Proteomes" id="UP000830671">
    <property type="component" value="Chromosome 3"/>
</dbReference>
<dbReference type="EMBL" id="CP019475">
    <property type="protein sequence ID" value="UQC81476.1"/>
    <property type="molecule type" value="Genomic_DNA"/>
</dbReference>
<gene>
    <name evidence="1" type="ORF">CLUP02_06962</name>
</gene>
<dbReference type="GeneID" id="73340969"/>
<accession>A0A9Q8SRF3</accession>
<sequence length="437" mass="49027">MPPGESCPNGIITLWGSGWLGEPDFPKSQLVARHGNLHERDWELGTRESRHHGVSSNTKHCGVFSCSDGTIPLSRTRPADAAYLLCGEMLYLRYNITQSTLGKFASFPHKICLQYTDLPYSDNLPHLNSSQPFHATSMSLQPKLIFQMWLCNEDGIGRCSDNAHAESNLHQNNGRLLVIQQGYAMEPRADPKRKPHPQQRRHEQVVAFGALSWAMGRERFALTHVAHVEFAVMAKSHPIIPLGRVPGPRRRSSARPPLGLGVYPPKLLPQSRQLSRLIGDKVVPPLRLAYSSFRPVWLYSYEYLSPCKRTQDAPLMIPRLTRSRMLVYDLGPFIDRHRQTRVPISPVPGLGPEAFNSSFPTKPDIQTRVQVIHSLTHSPLASGVFNLGLSTAFHDSFNLIVTLDRYVSSSNSHSILTHIHTYPPILSLVALVFTNRL</sequence>
<protein>
    <submittedName>
        <fullName evidence="1">Uncharacterized protein</fullName>
    </submittedName>
</protein>
<evidence type="ECO:0000313" key="1">
    <source>
        <dbReference type="EMBL" id="UQC81476.1"/>
    </source>
</evidence>
<keyword evidence="2" id="KW-1185">Reference proteome</keyword>
<dbReference type="KEGG" id="clup:CLUP02_06962"/>
<name>A0A9Q8SRF3_9PEZI</name>
<dbReference type="RefSeq" id="XP_049143102.1">
    <property type="nucleotide sequence ID" value="XM_049285959.1"/>
</dbReference>
<proteinExistence type="predicted"/>
<dbReference type="AlphaFoldDB" id="A0A9Q8SRF3"/>